<accession>A0A1D1UUT5</accession>
<dbReference type="Gene3D" id="3.30.450.30">
    <property type="entry name" value="Dynein light chain 2a, cytoplasmic"/>
    <property type="match status" value="1"/>
</dbReference>
<dbReference type="STRING" id="947166.A0A1D1UUT5"/>
<evidence type="ECO:0000313" key="7">
    <source>
        <dbReference type="EMBL" id="GAU93419.1"/>
    </source>
</evidence>
<keyword evidence="8" id="KW-1185">Reference proteome</keyword>
<dbReference type="GO" id="GO:0005764">
    <property type="term" value="C:lysosome"/>
    <property type="evidence" value="ECO:0007669"/>
    <property type="project" value="UniProtKB-SubCell"/>
</dbReference>
<dbReference type="FunFam" id="3.30.450.30:FF:000005">
    <property type="entry name" value="Ragulator complex protein LAMTOR5 homolog"/>
    <property type="match status" value="1"/>
</dbReference>
<dbReference type="PRINTS" id="PR02092">
    <property type="entry name" value="HEPBVIRUSXIP"/>
</dbReference>
<dbReference type="AlphaFoldDB" id="A0A1D1UUT5"/>
<dbReference type="Proteomes" id="UP000186922">
    <property type="component" value="Unassembled WGS sequence"/>
</dbReference>
<organism evidence="7 8">
    <name type="scientific">Ramazzottius varieornatus</name>
    <name type="common">Water bear</name>
    <name type="synonym">Tardigrade</name>
    <dbReference type="NCBI Taxonomy" id="947166"/>
    <lineage>
        <taxon>Eukaryota</taxon>
        <taxon>Metazoa</taxon>
        <taxon>Ecdysozoa</taxon>
        <taxon>Tardigrada</taxon>
        <taxon>Eutardigrada</taxon>
        <taxon>Parachela</taxon>
        <taxon>Hypsibioidea</taxon>
        <taxon>Ramazzottiidae</taxon>
        <taxon>Ramazzottius</taxon>
    </lineage>
</organism>
<dbReference type="EMBL" id="BDGG01000002">
    <property type="protein sequence ID" value="GAU93419.1"/>
    <property type="molecule type" value="Genomic_DNA"/>
</dbReference>
<evidence type="ECO:0000256" key="2">
    <source>
        <dbReference type="ARBA" id="ARBA00004496"/>
    </source>
</evidence>
<dbReference type="GO" id="GO:0071986">
    <property type="term" value="C:Ragulator complex"/>
    <property type="evidence" value="ECO:0007669"/>
    <property type="project" value="InterPro"/>
</dbReference>
<gene>
    <name evidence="7" type="primary">RvY_05364</name>
    <name evidence="7" type="synonym">RvY_05364.3</name>
    <name evidence="7" type="ORF">RvY_05364-3</name>
</gene>
<name>A0A1D1UUT5_RAMVA</name>
<evidence type="ECO:0000256" key="5">
    <source>
        <dbReference type="ARBA" id="ARBA00023228"/>
    </source>
</evidence>
<evidence type="ECO:0000256" key="3">
    <source>
        <dbReference type="ARBA" id="ARBA00007795"/>
    </source>
</evidence>
<dbReference type="GO" id="GO:0043066">
    <property type="term" value="P:negative regulation of apoptotic process"/>
    <property type="evidence" value="ECO:0007669"/>
    <property type="project" value="InterPro"/>
</dbReference>
<dbReference type="Pfam" id="PF16672">
    <property type="entry name" value="LAMTOR5"/>
    <property type="match status" value="1"/>
</dbReference>
<evidence type="ECO:0000256" key="6">
    <source>
        <dbReference type="ARBA" id="ARBA00032692"/>
    </source>
</evidence>
<comment type="subcellular location">
    <subcellularLocation>
        <location evidence="2">Cytoplasm</location>
    </subcellularLocation>
    <subcellularLocation>
        <location evidence="1">Lysosome</location>
    </subcellularLocation>
</comment>
<keyword evidence="4" id="KW-0963">Cytoplasm</keyword>
<keyword evidence="5" id="KW-0458">Lysosome</keyword>
<reference evidence="7 8" key="1">
    <citation type="journal article" date="2016" name="Nat. Commun.">
        <title>Extremotolerant tardigrade genome and improved radiotolerance of human cultured cells by tardigrade-unique protein.</title>
        <authorList>
            <person name="Hashimoto T."/>
            <person name="Horikawa D.D."/>
            <person name="Saito Y."/>
            <person name="Kuwahara H."/>
            <person name="Kozuka-Hata H."/>
            <person name="Shin-I T."/>
            <person name="Minakuchi Y."/>
            <person name="Ohishi K."/>
            <person name="Motoyama A."/>
            <person name="Aizu T."/>
            <person name="Enomoto A."/>
            <person name="Kondo K."/>
            <person name="Tanaka S."/>
            <person name="Hara Y."/>
            <person name="Koshikawa S."/>
            <person name="Sagara H."/>
            <person name="Miura T."/>
            <person name="Yokobori S."/>
            <person name="Miyagawa K."/>
            <person name="Suzuki Y."/>
            <person name="Kubo T."/>
            <person name="Oyama M."/>
            <person name="Kohara Y."/>
            <person name="Fujiyama A."/>
            <person name="Arakawa K."/>
            <person name="Katayama T."/>
            <person name="Toyoda A."/>
            <person name="Kunieda T."/>
        </authorList>
    </citation>
    <scope>NUCLEOTIDE SEQUENCE [LARGE SCALE GENOMIC DNA]</scope>
    <source>
        <strain evidence="7 8">YOKOZUNA-1</strain>
    </source>
</reference>
<proteinExistence type="inferred from homology"/>
<evidence type="ECO:0000256" key="4">
    <source>
        <dbReference type="ARBA" id="ARBA00022490"/>
    </source>
</evidence>
<dbReference type="OrthoDB" id="76862at2759"/>
<dbReference type="PANTHER" id="PTHR13342">
    <property type="entry name" value="RAGULATOR COMPLEX PROTEIN LAMTOR5"/>
    <property type="match status" value="1"/>
</dbReference>
<comment type="caution">
    <text evidence="7">The sequence shown here is derived from an EMBL/GenBank/DDBJ whole genome shotgun (WGS) entry which is preliminary data.</text>
</comment>
<protein>
    <recommendedName>
        <fullName evidence="6">Late endosomal/lysosomal adaptor and MAPK and MTOR activator 5</fullName>
    </recommendedName>
</protein>
<dbReference type="InterPro" id="IPR024135">
    <property type="entry name" value="LAMTOR5"/>
</dbReference>
<sequence>MEAQLEKNIREVMNQPQVTGAMCIDRKGLCLTAKGNADSSAAGFLSEISKFANQIVSSDGDSPVVALEYSKSQILLKGGESVCTVIYKEKQQK</sequence>
<dbReference type="GO" id="GO:1904263">
    <property type="term" value="P:positive regulation of TORC1 signaling"/>
    <property type="evidence" value="ECO:0007669"/>
    <property type="project" value="TreeGrafter"/>
</dbReference>
<dbReference type="PANTHER" id="PTHR13342:SF2">
    <property type="entry name" value="RAGULATOR COMPLEX PROTEIN LAMTOR5"/>
    <property type="match status" value="1"/>
</dbReference>
<dbReference type="GO" id="GO:0071230">
    <property type="term" value="P:cellular response to amino acid stimulus"/>
    <property type="evidence" value="ECO:0007669"/>
    <property type="project" value="TreeGrafter"/>
</dbReference>
<dbReference type="GO" id="GO:0005085">
    <property type="term" value="F:guanyl-nucleotide exchange factor activity"/>
    <property type="evidence" value="ECO:0007669"/>
    <property type="project" value="TreeGrafter"/>
</dbReference>
<evidence type="ECO:0000256" key="1">
    <source>
        <dbReference type="ARBA" id="ARBA00004371"/>
    </source>
</evidence>
<comment type="similarity">
    <text evidence="3">Belongs to the LAMTOR5 family.</text>
</comment>
<evidence type="ECO:0000313" key="8">
    <source>
        <dbReference type="Proteomes" id="UP000186922"/>
    </source>
</evidence>